<dbReference type="InterPro" id="IPR005000">
    <property type="entry name" value="Aldolase/citrate-lyase_domain"/>
</dbReference>
<feature type="domain" description="HpcH/HpaI aldolase/citrate lyase" evidence="5">
    <location>
        <begin position="6"/>
        <end position="77"/>
    </location>
</feature>
<dbReference type="PANTHER" id="PTHR30502">
    <property type="entry name" value="2-KETO-3-DEOXY-L-RHAMNONATE ALDOLASE"/>
    <property type="match status" value="1"/>
</dbReference>
<evidence type="ECO:0000256" key="4">
    <source>
        <dbReference type="SAM" id="MobiDB-lite"/>
    </source>
</evidence>
<dbReference type="Proteomes" id="UP000289738">
    <property type="component" value="Chromosome B07"/>
</dbReference>
<evidence type="ECO:0000256" key="3">
    <source>
        <dbReference type="ARBA" id="ARBA00023239"/>
    </source>
</evidence>
<comment type="caution">
    <text evidence="6">The sequence shown here is derived from an EMBL/GenBank/DDBJ whole genome shotgun (WGS) entry which is preliminary data.</text>
</comment>
<dbReference type="Gene3D" id="3.20.20.60">
    <property type="entry name" value="Phosphoenolpyruvate-binding domains"/>
    <property type="match status" value="1"/>
</dbReference>
<dbReference type="STRING" id="3818.A0A444YEG1"/>
<dbReference type="EMBL" id="SDMP01000017">
    <property type="protein sequence ID" value="RYR00315.1"/>
    <property type="molecule type" value="Genomic_DNA"/>
</dbReference>
<dbReference type="AlphaFoldDB" id="A0A444YEG1"/>
<sequence length="246" mass="25906">MEHGHGRISDALSCLHAFAATGTAAILQVPKSSATWAKKSLDLGPQGIMFLMIDSTKSAIDIVSFCQIPPIGIRGSAHFVVRASGYDIDEGYLAALSSPSHTLALCTGVSSSKPFLPPPGSAAEAFFPASTNPAAPTQRSLLPSDSEHGPSSAEAFFPVPTEPPSTAQPSRAEAFFPAAFLATHNTAQHSTDHRATQPPIQVRYGARASESGKFIMDNSPITGRVNTTTVEKQRLAKSSLSFNCKK</sequence>
<dbReference type="GO" id="GO:0005737">
    <property type="term" value="C:cytoplasm"/>
    <property type="evidence" value="ECO:0007669"/>
    <property type="project" value="TreeGrafter"/>
</dbReference>
<dbReference type="GO" id="GO:0046872">
    <property type="term" value="F:metal ion binding"/>
    <property type="evidence" value="ECO:0007669"/>
    <property type="project" value="UniProtKB-KW"/>
</dbReference>
<evidence type="ECO:0000256" key="2">
    <source>
        <dbReference type="ARBA" id="ARBA00022723"/>
    </source>
</evidence>
<evidence type="ECO:0000313" key="7">
    <source>
        <dbReference type="Proteomes" id="UP000289738"/>
    </source>
</evidence>
<protein>
    <recommendedName>
        <fullName evidence="5">HpcH/HpaI aldolase/citrate lyase domain-containing protein</fullName>
    </recommendedName>
</protein>
<reference evidence="6 7" key="1">
    <citation type="submission" date="2019-01" db="EMBL/GenBank/DDBJ databases">
        <title>Sequencing of cultivated peanut Arachis hypogaea provides insights into genome evolution and oil improvement.</title>
        <authorList>
            <person name="Chen X."/>
        </authorList>
    </citation>
    <scope>NUCLEOTIDE SEQUENCE [LARGE SCALE GENOMIC DNA]</scope>
    <source>
        <strain evidence="7">cv. Fuhuasheng</strain>
        <tissue evidence="6">Leaves</tissue>
    </source>
</reference>
<dbReference type="InterPro" id="IPR015813">
    <property type="entry name" value="Pyrv/PenolPyrv_kinase-like_dom"/>
</dbReference>
<evidence type="ECO:0000259" key="5">
    <source>
        <dbReference type="Pfam" id="PF03328"/>
    </source>
</evidence>
<comment type="similarity">
    <text evidence="1">Belongs to the HpcH/HpaI aldolase family.</text>
</comment>
<accession>A0A444YEG1</accession>
<evidence type="ECO:0000256" key="1">
    <source>
        <dbReference type="ARBA" id="ARBA00005568"/>
    </source>
</evidence>
<keyword evidence="3" id="KW-0456">Lyase</keyword>
<organism evidence="6 7">
    <name type="scientific">Arachis hypogaea</name>
    <name type="common">Peanut</name>
    <dbReference type="NCBI Taxonomy" id="3818"/>
    <lineage>
        <taxon>Eukaryota</taxon>
        <taxon>Viridiplantae</taxon>
        <taxon>Streptophyta</taxon>
        <taxon>Embryophyta</taxon>
        <taxon>Tracheophyta</taxon>
        <taxon>Spermatophyta</taxon>
        <taxon>Magnoliopsida</taxon>
        <taxon>eudicotyledons</taxon>
        <taxon>Gunneridae</taxon>
        <taxon>Pentapetalae</taxon>
        <taxon>rosids</taxon>
        <taxon>fabids</taxon>
        <taxon>Fabales</taxon>
        <taxon>Fabaceae</taxon>
        <taxon>Papilionoideae</taxon>
        <taxon>50 kb inversion clade</taxon>
        <taxon>dalbergioids sensu lato</taxon>
        <taxon>Dalbergieae</taxon>
        <taxon>Pterocarpus clade</taxon>
        <taxon>Arachis</taxon>
    </lineage>
</organism>
<dbReference type="InterPro" id="IPR050251">
    <property type="entry name" value="HpcH-HpaI_aldolase"/>
</dbReference>
<feature type="region of interest" description="Disordered" evidence="4">
    <location>
        <begin position="129"/>
        <end position="155"/>
    </location>
</feature>
<dbReference type="InterPro" id="IPR040442">
    <property type="entry name" value="Pyrv_kinase-like_dom_sf"/>
</dbReference>
<dbReference type="PANTHER" id="PTHR30502:SF0">
    <property type="entry name" value="PHOSPHOENOLPYRUVATE CARBOXYLASE FAMILY PROTEIN"/>
    <property type="match status" value="1"/>
</dbReference>
<dbReference type="GO" id="GO:0016832">
    <property type="term" value="F:aldehyde-lyase activity"/>
    <property type="evidence" value="ECO:0007669"/>
    <property type="project" value="TreeGrafter"/>
</dbReference>
<keyword evidence="7" id="KW-1185">Reference proteome</keyword>
<keyword evidence="2" id="KW-0479">Metal-binding</keyword>
<evidence type="ECO:0000313" key="6">
    <source>
        <dbReference type="EMBL" id="RYR00315.1"/>
    </source>
</evidence>
<feature type="compositionally biased region" description="Polar residues" evidence="4">
    <location>
        <begin position="129"/>
        <end position="143"/>
    </location>
</feature>
<proteinExistence type="inferred from homology"/>
<dbReference type="Pfam" id="PF03328">
    <property type="entry name" value="HpcH_HpaI"/>
    <property type="match status" value="1"/>
</dbReference>
<dbReference type="SUPFAM" id="SSF51621">
    <property type="entry name" value="Phosphoenolpyruvate/pyruvate domain"/>
    <property type="match status" value="1"/>
</dbReference>
<name>A0A444YEG1_ARAHY</name>
<gene>
    <name evidence="6" type="ORF">Ahy_B07g088439</name>
</gene>